<reference evidence="2 3" key="1">
    <citation type="submission" date="2014-10" db="EMBL/GenBank/DDBJ databases">
        <title>Draft genome of the hookworm Ancylostoma caninum.</title>
        <authorList>
            <person name="Mitreva M."/>
        </authorList>
    </citation>
    <scope>NUCLEOTIDE SEQUENCE [LARGE SCALE GENOMIC DNA]</scope>
    <source>
        <strain evidence="2 3">Baltimore</strain>
    </source>
</reference>
<gene>
    <name evidence="2" type="ORF">ANCCAN_26177</name>
</gene>
<dbReference type="AlphaFoldDB" id="A0A368FB90"/>
<keyword evidence="1" id="KW-0812">Transmembrane</keyword>
<comment type="caution">
    <text evidence="2">The sequence shown here is derived from an EMBL/GenBank/DDBJ whole genome shotgun (WGS) entry which is preliminary data.</text>
</comment>
<keyword evidence="1" id="KW-0472">Membrane</keyword>
<feature type="transmembrane region" description="Helical" evidence="1">
    <location>
        <begin position="117"/>
        <end position="139"/>
    </location>
</feature>
<evidence type="ECO:0000313" key="2">
    <source>
        <dbReference type="EMBL" id="RCN28085.1"/>
    </source>
</evidence>
<dbReference type="EMBL" id="JOJR01003068">
    <property type="protein sequence ID" value="RCN28085.1"/>
    <property type="molecule type" value="Genomic_DNA"/>
</dbReference>
<evidence type="ECO:0000313" key="3">
    <source>
        <dbReference type="Proteomes" id="UP000252519"/>
    </source>
</evidence>
<organism evidence="2 3">
    <name type="scientific">Ancylostoma caninum</name>
    <name type="common">Dog hookworm</name>
    <dbReference type="NCBI Taxonomy" id="29170"/>
    <lineage>
        <taxon>Eukaryota</taxon>
        <taxon>Metazoa</taxon>
        <taxon>Ecdysozoa</taxon>
        <taxon>Nematoda</taxon>
        <taxon>Chromadorea</taxon>
        <taxon>Rhabditida</taxon>
        <taxon>Rhabditina</taxon>
        <taxon>Rhabditomorpha</taxon>
        <taxon>Strongyloidea</taxon>
        <taxon>Ancylostomatidae</taxon>
        <taxon>Ancylostomatinae</taxon>
        <taxon>Ancylostoma</taxon>
    </lineage>
</organism>
<sequence>MAFFFSISTAICFITHLVFSIQWLKQRDQCGGSSLFMSLFSFAGTVYFAVATAFAVIGSLIISISKNFTMLNRSLVIAVAASMVFAIVEAVALIIAISVQLNTDCLKKEEPLKNYFIASWVLIVVPIIVFSLIILAIVFGRSYLVSFESNNVSGSSKESPYDYLWQE</sequence>
<keyword evidence="3" id="KW-1185">Reference proteome</keyword>
<name>A0A368FB90_ANCCA</name>
<protein>
    <submittedName>
        <fullName evidence="2">Uncharacterized protein</fullName>
    </submittedName>
</protein>
<keyword evidence="1" id="KW-1133">Transmembrane helix</keyword>
<evidence type="ECO:0000256" key="1">
    <source>
        <dbReference type="SAM" id="Phobius"/>
    </source>
</evidence>
<feature type="transmembrane region" description="Helical" evidence="1">
    <location>
        <begin position="74"/>
        <end position="97"/>
    </location>
</feature>
<dbReference type="Proteomes" id="UP000252519">
    <property type="component" value="Unassembled WGS sequence"/>
</dbReference>
<dbReference type="OrthoDB" id="5892689at2759"/>
<accession>A0A368FB90</accession>
<proteinExistence type="predicted"/>
<feature type="transmembrane region" description="Helical" evidence="1">
    <location>
        <begin position="36"/>
        <end position="62"/>
    </location>
</feature>